<accession>A0AAD7BIH5</accession>
<gene>
    <name evidence="2" type="ORF">FB45DRAFT_121576</name>
</gene>
<dbReference type="EMBL" id="JARKIF010000015">
    <property type="protein sequence ID" value="KAJ7622074.1"/>
    <property type="molecule type" value="Genomic_DNA"/>
</dbReference>
<dbReference type="AlphaFoldDB" id="A0AAD7BIH5"/>
<protein>
    <submittedName>
        <fullName evidence="2">Uncharacterized protein</fullName>
    </submittedName>
</protein>
<evidence type="ECO:0000313" key="2">
    <source>
        <dbReference type="EMBL" id="KAJ7622074.1"/>
    </source>
</evidence>
<keyword evidence="1" id="KW-0732">Signal</keyword>
<name>A0AAD7BIH5_9AGAR</name>
<comment type="caution">
    <text evidence="2">The sequence shown here is derived from an EMBL/GenBank/DDBJ whole genome shotgun (WGS) entry which is preliminary data.</text>
</comment>
<feature type="signal peptide" evidence="1">
    <location>
        <begin position="1"/>
        <end position="17"/>
    </location>
</feature>
<feature type="chain" id="PRO_5042045000" evidence="1">
    <location>
        <begin position="18"/>
        <end position="76"/>
    </location>
</feature>
<evidence type="ECO:0000313" key="3">
    <source>
        <dbReference type="Proteomes" id="UP001221142"/>
    </source>
</evidence>
<keyword evidence="3" id="KW-1185">Reference proteome</keyword>
<proteinExistence type="predicted"/>
<sequence>MQILAVLLAAFVASTAANPIIGPHCDLAPFLNCTGGLEQEANCQENFSWKCTVSGVAPDTSDATCAAQCVCEIPCP</sequence>
<evidence type="ECO:0000256" key="1">
    <source>
        <dbReference type="SAM" id="SignalP"/>
    </source>
</evidence>
<reference evidence="2" key="1">
    <citation type="submission" date="2023-03" db="EMBL/GenBank/DDBJ databases">
        <title>Massive genome expansion in bonnet fungi (Mycena s.s.) driven by repeated elements and novel gene families across ecological guilds.</title>
        <authorList>
            <consortium name="Lawrence Berkeley National Laboratory"/>
            <person name="Harder C.B."/>
            <person name="Miyauchi S."/>
            <person name="Viragh M."/>
            <person name="Kuo A."/>
            <person name="Thoen E."/>
            <person name="Andreopoulos B."/>
            <person name="Lu D."/>
            <person name="Skrede I."/>
            <person name="Drula E."/>
            <person name="Henrissat B."/>
            <person name="Morin E."/>
            <person name="Kohler A."/>
            <person name="Barry K."/>
            <person name="LaButti K."/>
            <person name="Morin E."/>
            <person name="Salamov A."/>
            <person name="Lipzen A."/>
            <person name="Mereny Z."/>
            <person name="Hegedus B."/>
            <person name="Baldrian P."/>
            <person name="Stursova M."/>
            <person name="Weitz H."/>
            <person name="Taylor A."/>
            <person name="Grigoriev I.V."/>
            <person name="Nagy L.G."/>
            <person name="Martin F."/>
            <person name="Kauserud H."/>
        </authorList>
    </citation>
    <scope>NUCLEOTIDE SEQUENCE</scope>
    <source>
        <strain evidence="2">9284</strain>
    </source>
</reference>
<dbReference type="Proteomes" id="UP001221142">
    <property type="component" value="Unassembled WGS sequence"/>
</dbReference>
<organism evidence="2 3">
    <name type="scientific">Roridomyces roridus</name>
    <dbReference type="NCBI Taxonomy" id="1738132"/>
    <lineage>
        <taxon>Eukaryota</taxon>
        <taxon>Fungi</taxon>
        <taxon>Dikarya</taxon>
        <taxon>Basidiomycota</taxon>
        <taxon>Agaricomycotina</taxon>
        <taxon>Agaricomycetes</taxon>
        <taxon>Agaricomycetidae</taxon>
        <taxon>Agaricales</taxon>
        <taxon>Marasmiineae</taxon>
        <taxon>Mycenaceae</taxon>
        <taxon>Roridomyces</taxon>
    </lineage>
</organism>